<feature type="region of interest" description="Disordered" evidence="1">
    <location>
        <begin position="93"/>
        <end position="123"/>
    </location>
</feature>
<sequence>MITMIFTFFLAGSGAVAAATAAATPCSPWINALLVSSSGRNLPAPDASGSAASERPLFGEYERALVRTPFSASLSPGSPRAADFGESPCSFVPAATVAPGDPGDPGALRFSTDSRTLSSSPGA</sequence>
<protein>
    <submittedName>
        <fullName evidence="3">Putative secreted protein</fullName>
    </submittedName>
</protein>
<feature type="chain" id="PRO_5014888971" evidence="2">
    <location>
        <begin position="19"/>
        <end position="123"/>
    </location>
</feature>
<accession>A0A2M4D1G3</accession>
<evidence type="ECO:0000313" key="3">
    <source>
        <dbReference type="EMBL" id="MBW70918.1"/>
    </source>
</evidence>
<dbReference type="EMBL" id="GGFL01006740">
    <property type="protein sequence ID" value="MBW70918.1"/>
    <property type="molecule type" value="Transcribed_RNA"/>
</dbReference>
<reference evidence="3" key="1">
    <citation type="submission" date="2018-01" db="EMBL/GenBank/DDBJ databases">
        <title>An insight into the sialome of Amazonian anophelines.</title>
        <authorList>
            <person name="Ribeiro J.M."/>
            <person name="Scarpassa V."/>
            <person name="Calvo E."/>
        </authorList>
    </citation>
    <scope>NUCLEOTIDE SEQUENCE</scope>
</reference>
<proteinExistence type="predicted"/>
<feature type="signal peptide" evidence="2">
    <location>
        <begin position="1"/>
        <end position="18"/>
    </location>
</feature>
<evidence type="ECO:0000256" key="1">
    <source>
        <dbReference type="SAM" id="MobiDB-lite"/>
    </source>
</evidence>
<dbReference type="AlphaFoldDB" id="A0A2M4D1G3"/>
<feature type="compositionally biased region" description="Polar residues" evidence="1">
    <location>
        <begin position="111"/>
        <end position="123"/>
    </location>
</feature>
<organism evidence="3">
    <name type="scientific">Anopheles darlingi</name>
    <name type="common">Mosquito</name>
    <dbReference type="NCBI Taxonomy" id="43151"/>
    <lineage>
        <taxon>Eukaryota</taxon>
        <taxon>Metazoa</taxon>
        <taxon>Ecdysozoa</taxon>
        <taxon>Arthropoda</taxon>
        <taxon>Hexapoda</taxon>
        <taxon>Insecta</taxon>
        <taxon>Pterygota</taxon>
        <taxon>Neoptera</taxon>
        <taxon>Endopterygota</taxon>
        <taxon>Diptera</taxon>
        <taxon>Nematocera</taxon>
        <taxon>Culicoidea</taxon>
        <taxon>Culicidae</taxon>
        <taxon>Anophelinae</taxon>
        <taxon>Anopheles</taxon>
    </lineage>
</organism>
<evidence type="ECO:0000256" key="2">
    <source>
        <dbReference type="SAM" id="SignalP"/>
    </source>
</evidence>
<name>A0A2M4D1G3_ANODA</name>
<keyword evidence="2" id="KW-0732">Signal</keyword>